<dbReference type="AlphaFoldDB" id="A0A9P9J5Q9"/>
<evidence type="ECO:0000313" key="3">
    <source>
        <dbReference type="Proteomes" id="UP000717696"/>
    </source>
</evidence>
<feature type="region of interest" description="Disordered" evidence="1">
    <location>
        <begin position="134"/>
        <end position="162"/>
    </location>
</feature>
<reference evidence="2" key="1">
    <citation type="journal article" date="2021" name="Nat. Commun.">
        <title>Genetic determinants of endophytism in the Arabidopsis root mycobiome.</title>
        <authorList>
            <person name="Mesny F."/>
            <person name="Miyauchi S."/>
            <person name="Thiergart T."/>
            <person name="Pickel B."/>
            <person name="Atanasova L."/>
            <person name="Karlsson M."/>
            <person name="Huettel B."/>
            <person name="Barry K.W."/>
            <person name="Haridas S."/>
            <person name="Chen C."/>
            <person name="Bauer D."/>
            <person name="Andreopoulos W."/>
            <person name="Pangilinan J."/>
            <person name="LaButti K."/>
            <person name="Riley R."/>
            <person name="Lipzen A."/>
            <person name="Clum A."/>
            <person name="Drula E."/>
            <person name="Henrissat B."/>
            <person name="Kohler A."/>
            <person name="Grigoriev I.V."/>
            <person name="Martin F.M."/>
            <person name="Hacquard S."/>
        </authorList>
    </citation>
    <scope>NUCLEOTIDE SEQUENCE</scope>
    <source>
        <strain evidence="2">MPI-CAGE-AT-0021</strain>
    </source>
</reference>
<proteinExistence type="predicted"/>
<comment type="caution">
    <text evidence="2">The sequence shown here is derived from an EMBL/GenBank/DDBJ whole genome shotgun (WGS) entry which is preliminary data.</text>
</comment>
<dbReference type="EMBL" id="JAGMUU010000009">
    <property type="protein sequence ID" value="KAH7145590.1"/>
    <property type="molecule type" value="Genomic_DNA"/>
</dbReference>
<gene>
    <name evidence="2" type="ORF">B0J13DRAFT_553686</name>
</gene>
<evidence type="ECO:0000313" key="2">
    <source>
        <dbReference type="EMBL" id="KAH7145590.1"/>
    </source>
</evidence>
<feature type="region of interest" description="Disordered" evidence="1">
    <location>
        <begin position="96"/>
        <end position="122"/>
    </location>
</feature>
<dbReference type="Proteomes" id="UP000717696">
    <property type="component" value="Unassembled WGS sequence"/>
</dbReference>
<sequence length="162" mass="18226">MLVLRKKSNLSVQGGISSLAVCCDHSSAASGNTSVIGELPHLVFPSTASVDLLREPKRKCPIATRHNQPLTTPPRRTPRGRIIAKMASLLHQSLPHQGNHEDAAEEQQLHTKRQQDKQVPSRLHRGHIWLLVRKNNSRLPQKRPGQQPSTHLVFFFPRRSSR</sequence>
<evidence type="ECO:0000256" key="1">
    <source>
        <dbReference type="SAM" id="MobiDB-lite"/>
    </source>
</evidence>
<accession>A0A9P9J5Q9</accession>
<protein>
    <submittedName>
        <fullName evidence="2">Uncharacterized protein</fullName>
    </submittedName>
</protein>
<feature type="compositionally biased region" description="Basic and acidic residues" evidence="1">
    <location>
        <begin position="98"/>
        <end position="116"/>
    </location>
</feature>
<keyword evidence="3" id="KW-1185">Reference proteome</keyword>
<organism evidence="2 3">
    <name type="scientific">Dactylonectria estremocensis</name>
    <dbReference type="NCBI Taxonomy" id="1079267"/>
    <lineage>
        <taxon>Eukaryota</taxon>
        <taxon>Fungi</taxon>
        <taxon>Dikarya</taxon>
        <taxon>Ascomycota</taxon>
        <taxon>Pezizomycotina</taxon>
        <taxon>Sordariomycetes</taxon>
        <taxon>Hypocreomycetidae</taxon>
        <taxon>Hypocreales</taxon>
        <taxon>Nectriaceae</taxon>
        <taxon>Dactylonectria</taxon>
    </lineage>
</organism>
<name>A0A9P9J5Q9_9HYPO</name>